<evidence type="ECO:0000256" key="1">
    <source>
        <dbReference type="ARBA" id="ARBA00022553"/>
    </source>
</evidence>
<evidence type="ECO:0000313" key="9">
    <source>
        <dbReference type="Proteomes" id="UP000580043"/>
    </source>
</evidence>
<evidence type="ECO:0000256" key="5">
    <source>
        <dbReference type="ARBA" id="ARBA00023163"/>
    </source>
</evidence>
<dbReference type="PANTHER" id="PTHR48111:SF1">
    <property type="entry name" value="TWO-COMPONENT RESPONSE REGULATOR ORR33"/>
    <property type="match status" value="1"/>
</dbReference>
<dbReference type="AlphaFoldDB" id="A0A848G556"/>
<evidence type="ECO:0000256" key="3">
    <source>
        <dbReference type="ARBA" id="ARBA00023015"/>
    </source>
</evidence>
<comment type="caution">
    <text evidence="8">The sequence shown here is derived from an EMBL/GenBank/DDBJ whole genome shotgun (WGS) entry which is preliminary data.</text>
</comment>
<dbReference type="PROSITE" id="PS51755">
    <property type="entry name" value="OMPR_PHOB"/>
    <property type="match status" value="1"/>
</dbReference>
<dbReference type="Pfam" id="PF00486">
    <property type="entry name" value="Trans_reg_C"/>
    <property type="match status" value="1"/>
</dbReference>
<keyword evidence="2" id="KW-0902">Two-component regulatory system</keyword>
<feature type="DNA-binding region" description="OmpR/PhoB-type" evidence="6">
    <location>
        <begin position="95"/>
        <end position="194"/>
    </location>
</feature>
<dbReference type="SUPFAM" id="SSF46894">
    <property type="entry name" value="C-terminal effector domain of the bipartite response regulators"/>
    <property type="match status" value="1"/>
</dbReference>
<keyword evidence="5" id="KW-0804">Transcription</keyword>
<dbReference type="GO" id="GO:0000156">
    <property type="term" value="F:phosphorelay response regulator activity"/>
    <property type="evidence" value="ECO:0007669"/>
    <property type="project" value="TreeGrafter"/>
</dbReference>
<evidence type="ECO:0000259" key="7">
    <source>
        <dbReference type="PROSITE" id="PS51755"/>
    </source>
</evidence>
<protein>
    <submittedName>
        <fullName evidence="8">Response regulator transcription factor</fullName>
    </submittedName>
</protein>
<sequence length="217" mass="24754">MDAFELTSEALEAEFQLFLLDQQAREVEAAFRWLQSRPSGGASVILYNCEDNEARLAEMLEQGADDYITVARGRELVARSCALLRRSEGRMAARRGLLELPPYRFDMVSKQAFIEDRRVVLTDKEFELSVFFFRNPGRLLSREKLLEVVWGSRLVAVSRTVDTHVSRIRRKLDIHPGRGFRLSASYGSGYRLEQVEDSSGTALAHPDLLPRKFSRSP</sequence>
<organism evidence="8 9">
    <name type="scientific">Zoogloea dura</name>
    <dbReference type="NCBI Taxonomy" id="2728840"/>
    <lineage>
        <taxon>Bacteria</taxon>
        <taxon>Pseudomonadati</taxon>
        <taxon>Pseudomonadota</taxon>
        <taxon>Betaproteobacteria</taxon>
        <taxon>Rhodocyclales</taxon>
        <taxon>Zoogloeaceae</taxon>
        <taxon>Zoogloea</taxon>
    </lineage>
</organism>
<dbReference type="GO" id="GO:0000976">
    <property type="term" value="F:transcription cis-regulatory region binding"/>
    <property type="evidence" value="ECO:0007669"/>
    <property type="project" value="TreeGrafter"/>
</dbReference>
<dbReference type="RefSeq" id="WP_169145188.1">
    <property type="nucleotide sequence ID" value="NZ_JABBGA010000004.1"/>
</dbReference>
<dbReference type="InterPro" id="IPR039420">
    <property type="entry name" value="WalR-like"/>
</dbReference>
<dbReference type="Proteomes" id="UP000580043">
    <property type="component" value="Unassembled WGS sequence"/>
</dbReference>
<evidence type="ECO:0000313" key="8">
    <source>
        <dbReference type="EMBL" id="NML25563.1"/>
    </source>
</evidence>
<dbReference type="GO" id="GO:0005829">
    <property type="term" value="C:cytosol"/>
    <property type="evidence" value="ECO:0007669"/>
    <property type="project" value="TreeGrafter"/>
</dbReference>
<dbReference type="GO" id="GO:0006355">
    <property type="term" value="P:regulation of DNA-templated transcription"/>
    <property type="evidence" value="ECO:0007669"/>
    <property type="project" value="InterPro"/>
</dbReference>
<evidence type="ECO:0000256" key="4">
    <source>
        <dbReference type="ARBA" id="ARBA00023125"/>
    </source>
</evidence>
<evidence type="ECO:0000256" key="2">
    <source>
        <dbReference type="ARBA" id="ARBA00023012"/>
    </source>
</evidence>
<proteinExistence type="predicted"/>
<dbReference type="InterPro" id="IPR036388">
    <property type="entry name" value="WH-like_DNA-bd_sf"/>
</dbReference>
<name>A0A848G556_9RHOO</name>
<dbReference type="EMBL" id="JABBGA010000004">
    <property type="protein sequence ID" value="NML25563.1"/>
    <property type="molecule type" value="Genomic_DNA"/>
</dbReference>
<gene>
    <name evidence="8" type="ORF">HHL15_07400</name>
</gene>
<dbReference type="CDD" id="cd00383">
    <property type="entry name" value="trans_reg_C"/>
    <property type="match status" value="1"/>
</dbReference>
<accession>A0A848G556</accession>
<dbReference type="InterPro" id="IPR001867">
    <property type="entry name" value="OmpR/PhoB-type_DNA-bd"/>
</dbReference>
<dbReference type="PANTHER" id="PTHR48111">
    <property type="entry name" value="REGULATOR OF RPOS"/>
    <property type="match status" value="1"/>
</dbReference>
<evidence type="ECO:0000256" key="6">
    <source>
        <dbReference type="PROSITE-ProRule" id="PRU01091"/>
    </source>
</evidence>
<reference evidence="8 9" key="1">
    <citation type="submission" date="2020-04" db="EMBL/GenBank/DDBJ databases">
        <title>Zoogloea sp. G-4-1-14 isolated from soil.</title>
        <authorList>
            <person name="Dahal R.H."/>
        </authorList>
    </citation>
    <scope>NUCLEOTIDE SEQUENCE [LARGE SCALE GENOMIC DNA]</scope>
    <source>
        <strain evidence="8 9">G-4-1-14</strain>
    </source>
</reference>
<keyword evidence="4 6" id="KW-0238">DNA-binding</keyword>
<keyword evidence="1" id="KW-0597">Phosphoprotein</keyword>
<dbReference type="InterPro" id="IPR016032">
    <property type="entry name" value="Sig_transdc_resp-reg_C-effctor"/>
</dbReference>
<dbReference type="SMART" id="SM00862">
    <property type="entry name" value="Trans_reg_C"/>
    <property type="match status" value="1"/>
</dbReference>
<dbReference type="Gene3D" id="1.10.10.10">
    <property type="entry name" value="Winged helix-like DNA-binding domain superfamily/Winged helix DNA-binding domain"/>
    <property type="match status" value="1"/>
</dbReference>
<feature type="domain" description="OmpR/PhoB-type" evidence="7">
    <location>
        <begin position="95"/>
        <end position="194"/>
    </location>
</feature>
<keyword evidence="3" id="KW-0805">Transcription regulation</keyword>
<dbReference type="GO" id="GO:0032993">
    <property type="term" value="C:protein-DNA complex"/>
    <property type="evidence" value="ECO:0007669"/>
    <property type="project" value="TreeGrafter"/>
</dbReference>
<keyword evidence="9" id="KW-1185">Reference proteome</keyword>